<sequence>MLILGAGEVHRVLDDAEGEVVAAVRRAYLLHERGRTALPHSVFLRFPDDPRNRIIGLPAYLGEDEPVAGIKWIASFPGNTARRLERASATVILNSMATGQPEALLEGSVISARRTAASAALAAATLGSSVPETGVSLIGCGVIGFEILAYLRAVLPDLSTVTVFDLDSARAEAFAARCRARWPELKTEAADSAEEALAAHRLVCLATTAAAPHLTTDACRPGTLVLHVSLRDLTPESILTAVNVVDDADHVCRESTSLHLAEQLRGDRDFIVTSIGAVLDAGKPFRRAEDRVTVFSPFGLGTLDLALADLVRRRAEPLGLGTRVPDFLPPPTDTAVG</sequence>
<dbReference type="GO" id="GO:0019290">
    <property type="term" value="P:siderophore biosynthetic process"/>
    <property type="evidence" value="ECO:0007669"/>
    <property type="project" value="InterPro"/>
</dbReference>
<dbReference type="STRING" id="114686.BM536_023715"/>
<protein>
    <submittedName>
        <fullName evidence="1">2,3-diaminopropionate biosynthesis protein SbnB</fullName>
    </submittedName>
</protein>
<organism evidence="1 2">
    <name type="scientific">Streptomyces phaeoluteigriseus</name>
    <dbReference type="NCBI Taxonomy" id="114686"/>
    <lineage>
        <taxon>Bacteria</taxon>
        <taxon>Bacillati</taxon>
        <taxon>Actinomycetota</taxon>
        <taxon>Actinomycetes</taxon>
        <taxon>Kitasatosporales</taxon>
        <taxon>Streptomycetaceae</taxon>
        <taxon>Streptomyces</taxon>
        <taxon>Streptomyces aurantiacus group</taxon>
    </lineage>
</organism>
<accession>A0A1V6MQY8</accession>
<reference evidence="1 2" key="2">
    <citation type="submission" date="2017-02" db="EMBL/GenBank/DDBJ databases">
        <title>Draft genome sequence of Streptomyces phaeoluteigriseus type strain DSM41896.</title>
        <authorList>
            <person name="Salih T.S."/>
            <person name="Algora Gallardo L."/>
            <person name="Melo Santos T."/>
            <person name="Filgueira Martinez S."/>
            <person name="Herron P.R."/>
        </authorList>
    </citation>
    <scope>NUCLEOTIDE SEQUENCE [LARGE SCALE GENOMIC DNA]</scope>
    <source>
        <strain evidence="1 2">DSM 41896</strain>
    </source>
</reference>
<evidence type="ECO:0000313" key="2">
    <source>
        <dbReference type="Proteomes" id="UP000184286"/>
    </source>
</evidence>
<reference evidence="2" key="1">
    <citation type="submission" date="2016-11" db="EMBL/GenBank/DDBJ databases">
        <authorList>
            <person name="Schniete J.K."/>
            <person name="Salih T."/>
            <person name="Algora Gallardo L."/>
            <person name="Martinez Fernandez S."/>
            <person name="Herron P.R."/>
        </authorList>
    </citation>
    <scope>NUCLEOTIDE SEQUENCE [LARGE SCALE GENOMIC DNA]</scope>
    <source>
        <strain evidence="2">DSM 41896</strain>
    </source>
</reference>
<dbReference type="EMBL" id="MPOH02000015">
    <property type="protein sequence ID" value="OQD54870.1"/>
    <property type="molecule type" value="Genomic_DNA"/>
</dbReference>
<comment type="caution">
    <text evidence="1">The sequence shown here is derived from an EMBL/GenBank/DDBJ whole genome shotgun (WGS) entry which is preliminary data.</text>
</comment>
<gene>
    <name evidence="1" type="ORF">BM536_023715</name>
</gene>
<dbReference type="InterPro" id="IPR003462">
    <property type="entry name" value="ODC_Mu_crystall"/>
</dbReference>
<dbReference type="GO" id="GO:0005737">
    <property type="term" value="C:cytoplasm"/>
    <property type="evidence" value="ECO:0007669"/>
    <property type="project" value="TreeGrafter"/>
</dbReference>
<dbReference type="AlphaFoldDB" id="A0A1V6MQY8"/>
<dbReference type="InterPro" id="IPR023401">
    <property type="entry name" value="ODC_N"/>
</dbReference>
<dbReference type="RefSeq" id="WP_073499654.1">
    <property type="nucleotide sequence ID" value="NZ_MPOH02000015.1"/>
</dbReference>
<proteinExistence type="predicted"/>
<dbReference type="InterPro" id="IPR023866">
    <property type="entry name" value="SbnB"/>
</dbReference>
<dbReference type="Gene3D" id="3.30.1780.10">
    <property type="entry name" value="ornithine cyclodeaminase, domain 1"/>
    <property type="match status" value="1"/>
</dbReference>
<name>A0A1V6MQY8_9ACTN</name>
<dbReference type="PANTHER" id="PTHR13812">
    <property type="entry name" value="KETIMINE REDUCTASE MU-CRYSTALLIN"/>
    <property type="match status" value="1"/>
</dbReference>
<dbReference type="PIRSF" id="PIRSF001439">
    <property type="entry name" value="CryM"/>
    <property type="match status" value="1"/>
</dbReference>
<dbReference type="GO" id="GO:0016639">
    <property type="term" value="F:oxidoreductase activity, acting on the CH-NH2 group of donors, NAD or NADP as acceptor"/>
    <property type="evidence" value="ECO:0007669"/>
    <property type="project" value="InterPro"/>
</dbReference>
<dbReference type="Pfam" id="PF02423">
    <property type="entry name" value="OCD_Mu_crystall"/>
    <property type="match status" value="1"/>
</dbReference>
<dbReference type="PANTHER" id="PTHR13812:SF19">
    <property type="entry name" value="KETIMINE REDUCTASE MU-CRYSTALLIN"/>
    <property type="match status" value="1"/>
</dbReference>
<dbReference type="SUPFAM" id="SSF51735">
    <property type="entry name" value="NAD(P)-binding Rossmann-fold domains"/>
    <property type="match status" value="1"/>
</dbReference>
<dbReference type="NCBIfam" id="TIGR03944">
    <property type="entry name" value="dehyd_SbnB_fam"/>
    <property type="match status" value="1"/>
</dbReference>
<dbReference type="InterPro" id="IPR036291">
    <property type="entry name" value="NAD(P)-bd_dom_sf"/>
</dbReference>
<evidence type="ECO:0000313" key="1">
    <source>
        <dbReference type="EMBL" id="OQD54870.1"/>
    </source>
</evidence>
<dbReference type="Gene3D" id="3.40.50.720">
    <property type="entry name" value="NAD(P)-binding Rossmann-like Domain"/>
    <property type="match status" value="1"/>
</dbReference>
<dbReference type="OrthoDB" id="3396397at2"/>
<dbReference type="Proteomes" id="UP000184286">
    <property type="component" value="Unassembled WGS sequence"/>
</dbReference>